<evidence type="ECO:0000256" key="4">
    <source>
        <dbReference type="ARBA" id="ARBA00022448"/>
    </source>
</evidence>
<dbReference type="InterPro" id="IPR000225">
    <property type="entry name" value="Armadillo"/>
</dbReference>
<dbReference type="InterPro" id="IPR058584">
    <property type="entry name" value="IMB1_TNPO1-like_TPR"/>
</dbReference>
<keyword evidence="4" id="KW-0813">Transport</keyword>
<dbReference type="Pfam" id="PF03810">
    <property type="entry name" value="IBN_N"/>
    <property type="match status" value="1"/>
</dbReference>
<evidence type="ECO:0000256" key="1">
    <source>
        <dbReference type="ARBA" id="ARBA00004259"/>
    </source>
</evidence>
<comment type="caution">
    <text evidence="13">The sequence shown here is derived from an EMBL/GenBank/DDBJ whole genome shotgun (WGS) entry which is preliminary data.</text>
</comment>
<evidence type="ECO:0000256" key="7">
    <source>
        <dbReference type="ARBA" id="ARBA00022927"/>
    </source>
</evidence>
<keyword evidence="5" id="KW-0963">Cytoplasm</keyword>
<comment type="subcellular location">
    <subcellularLocation>
        <location evidence="2">Cytoplasm</location>
    </subcellularLocation>
    <subcellularLocation>
        <location evidence="1">Nucleus envelope</location>
    </subcellularLocation>
</comment>
<dbReference type="InterPro" id="IPR011989">
    <property type="entry name" value="ARM-like"/>
</dbReference>
<keyword evidence="6" id="KW-0677">Repeat</keyword>
<dbReference type="SMART" id="SM00185">
    <property type="entry name" value="ARM"/>
    <property type="match status" value="4"/>
</dbReference>
<dbReference type="Proteomes" id="UP001176517">
    <property type="component" value="Unassembled WGS sequence"/>
</dbReference>
<evidence type="ECO:0000313" key="13">
    <source>
        <dbReference type="EMBL" id="KAK0555878.1"/>
    </source>
</evidence>
<dbReference type="InterPro" id="IPR001494">
    <property type="entry name" value="Importin-beta_N"/>
</dbReference>
<evidence type="ECO:0000256" key="9">
    <source>
        <dbReference type="ARBA" id="ARBA00079884"/>
    </source>
</evidence>
<dbReference type="Gene3D" id="1.25.10.10">
    <property type="entry name" value="Leucine-rich Repeat Variant"/>
    <property type="match status" value="1"/>
</dbReference>
<comment type="similarity">
    <text evidence="3">Belongs to the importin beta family. Importin beta-1 subfamily.</text>
</comment>
<dbReference type="InterPro" id="IPR040122">
    <property type="entry name" value="Importin_beta"/>
</dbReference>
<dbReference type="GO" id="GO:0006606">
    <property type="term" value="P:protein import into nucleus"/>
    <property type="evidence" value="ECO:0007669"/>
    <property type="project" value="InterPro"/>
</dbReference>
<dbReference type="Pfam" id="PF25574">
    <property type="entry name" value="TPR_IMB1"/>
    <property type="match status" value="1"/>
</dbReference>
<feature type="domain" description="Importin N-terminal" evidence="12">
    <location>
        <begin position="21"/>
        <end position="101"/>
    </location>
</feature>
<protein>
    <recommendedName>
        <fullName evidence="9">Importin-95</fullName>
    </recommendedName>
    <alternativeName>
        <fullName evidence="10">Karyopherin-95</fullName>
    </alternativeName>
</protein>
<evidence type="ECO:0000256" key="2">
    <source>
        <dbReference type="ARBA" id="ARBA00004496"/>
    </source>
</evidence>
<sequence>MDAASLLNNTLSPDPTVRNDAEQKLESAAKENLGLYCQLLATELVNEQGFVGVRIAAALALKNALTAKDAMRAEEYALRWKEVQPEIRADIKQKVLATLQTQEHRAGSSAAQVVAAIAAIELPIGAWPELIQQLLAAVSNQENTRLRQAAVQAIGYTCEVIKSDILESSSNEILTAVIQGARKEEPSTEVQLAALQALYNSLEFISSNFDTEGERNYIMQTVCEATQSTDVNVRVAAYECLVRIMSLYYPHMRFYMEQALFGLTKLGMSDAETNVQLQAIEFWSTVCDEEINIRLENEEAARYEEQPTLVSFGFAAIALSDILPDLMNLLLTQDEDADEDEWDVSKAAATCIGRLAVCVEDSIVVPAIPFIESHIKSEDWRGREAACMCFGSIMEGPSVETLEPLVQQALPVVISLLQDPHVAVKDTAAWTLGRITETVCQAVPREQLNPLIEAIVNGLKDEPRIVTNCCWTIMNLCKQLGLNETAFEEGNPPPTSTISPIYEGIVKSLLIATDRSDNVSNSRTTAYEALATAMTYAPTDCLTHVSNVLLEVIRRQEHLNGLVNQLIGIDDTNNWAELQTNLCSIEIAVVRRLGKDVSVVSDKMMTNLLTLVQAASGKAAGSTVMEDAFLAVGAVINALEADFERFLSAFMPFIVQGLKNHEEYQLCAISVGLVGDICRALGEQAAEYCDGFMAALFENLQSPNLHRDVKPPVLSCFGDVALAIGARFEQYLQAAKAMLSQAGMVQASPNDFEMYDYVVSLREGVCEAYVGIVSGLRSSGRVDLLQPLVENIVSFVAIVSQSISASGYSEETLARGVVGLLGDLAASFPNGELKQMLGQPWILSLIKSARSRHNGSETRKVAAWAREQIKRATSASAGQADGVAGNGGMVFATGEGVQAA</sequence>
<feature type="repeat" description="HEAT" evidence="11">
    <location>
        <begin position="409"/>
        <end position="447"/>
    </location>
</feature>
<evidence type="ECO:0000256" key="6">
    <source>
        <dbReference type="ARBA" id="ARBA00022737"/>
    </source>
</evidence>
<evidence type="ECO:0000256" key="8">
    <source>
        <dbReference type="ARBA" id="ARBA00023242"/>
    </source>
</evidence>
<dbReference type="PANTHER" id="PTHR10527">
    <property type="entry name" value="IMPORTIN BETA"/>
    <property type="match status" value="1"/>
</dbReference>
<dbReference type="InterPro" id="IPR021133">
    <property type="entry name" value="HEAT_type_2"/>
</dbReference>
<dbReference type="EMBL" id="JAPDMZ010000023">
    <property type="protein sequence ID" value="KAK0555878.1"/>
    <property type="molecule type" value="Genomic_DNA"/>
</dbReference>
<evidence type="ECO:0000259" key="12">
    <source>
        <dbReference type="PROSITE" id="PS50166"/>
    </source>
</evidence>
<keyword evidence="14" id="KW-1185">Reference proteome</keyword>
<dbReference type="PROSITE" id="PS50077">
    <property type="entry name" value="HEAT_REPEAT"/>
    <property type="match status" value="1"/>
</dbReference>
<evidence type="ECO:0000256" key="10">
    <source>
        <dbReference type="ARBA" id="ARBA00083566"/>
    </source>
</evidence>
<accession>A0AAN6JVT9</accession>
<dbReference type="InterPro" id="IPR016024">
    <property type="entry name" value="ARM-type_fold"/>
</dbReference>
<keyword evidence="7" id="KW-0653">Protein transport</keyword>
<evidence type="ECO:0000313" key="14">
    <source>
        <dbReference type="Proteomes" id="UP001176517"/>
    </source>
</evidence>
<dbReference type="AlphaFoldDB" id="A0AAN6JVT9"/>
<gene>
    <name evidence="13" type="primary">kap95</name>
    <name evidence="13" type="ORF">OC846_001544</name>
</gene>
<dbReference type="PROSITE" id="PS50166">
    <property type="entry name" value="IMPORTIN_B_NT"/>
    <property type="match status" value="1"/>
</dbReference>
<dbReference type="SMART" id="SM00913">
    <property type="entry name" value="IBN_N"/>
    <property type="match status" value="1"/>
</dbReference>
<evidence type="ECO:0000256" key="3">
    <source>
        <dbReference type="ARBA" id="ARBA00010907"/>
    </source>
</evidence>
<dbReference type="Pfam" id="PF13513">
    <property type="entry name" value="HEAT_EZ"/>
    <property type="match status" value="1"/>
</dbReference>
<proteinExistence type="inferred from homology"/>
<evidence type="ECO:0000256" key="5">
    <source>
        <dbReference type="ARBA" id="ARBA00022490"/>
    </source>
</evidence>
<organism evidence="13 14">
    <name type="scientific">Tilletia horrida</name>
    <dbReference type="NCBI Taxonomy" id="155126"/>
    <lineage>
        <taxon>Eukaryota</taxon>
        <taxon>Fungi</taxon>
        <taxon>Dikarya</taxon>
        <taxon>Basidiomycota</taxon>
        <taxon>Ustilaginomycotina</taxon>
        <taxon>Exobasidiomycetes</taxon>
        <taxon>Tilletiales</taxon>
        <taxon>Tilletiaceae</taxon>
        <taxon>Tilletia</taxon>
    </lineage>
</organism>
<keyword evidence="8" id="KW-0539">Nucleus</keyword>
<dbReference type="GO" id="GO:0005737">
    <property type="term" value="C:cytoplasm"/>
    <property type="evidence" value="ECO:0007669"/>
    <property type="project" value="UniProtKB-SubCell"/>
</dbReference>
<name>A0AAN6JVT9_9BASI</name>
<dbReference type="GO" id="GO:0005635">
    <property type="term" value="C:nuclear envelope"/>
    <property type="evidence" value="ECO:0007669"/>
    <property type="project" value="UniProtKB-SubCell"/>
</dbReference>
<dbReference type="SUPFAM" id="SSF48371">
    <property type="entry name" value="ARM repeat"/>
    <property type="match status" value="1"/>
</dbReference>
<reference evidence="13" key="1">
    <citation type="journal article" date="2023" name="PhytoFront">
        <title>Draft Genome Resources of Seven Strains of Tilletia horrida, Causal Agent of Kernel Smut of Rice.</title>
        <authorList>
            <person name="Khanal S."/>
            <person name="Antony Babu S."/>
            <person name="Zhou X.G."/>
        </authorList>
    </citation>
    <scope>NUCLEOTIDE SEQUENCE</scope>
    <source>
        <strain evidence="13">TX6</strain>
    </source>
</reference>
<evidence type="ECO:0000256" key="11">
    <source>
        <dbReference type="PROSITE-ProRule" id="PRU00103"/>
    </source>
</evidence>
<dbReference type="GO" id="GO:0031267">
    <property type="term" value="F:small GTPase binding"/>
    <property type="evidence" value="ECO:0007669"/>
    <property type="project" value="InterPro"/>
</dbReference>
<dbReference type="FunFam" id="1.25.10.10:FF:000027">
    <property type="entry name" value="Importin subunit beta-1"/>
    <property type="match status" value="1"/>
</dbReference>